<proteinExistence type="predicted"/>
<dbReference type="AlphaFoldDB" id="A0A9X0WL83"/>
<name>A0A9X0WL83_9GAMM</name>
<dbReference type="InterPro" id="IPR021799">
    <property type="entry name" value="PIN-like_prokaryotic"/>
</dbReference>
<evidence type="ECO:0000313" key="1">
    <source>
        <dbReference type="EMBL" id="MBK1646586.1"/>
    </source>
</evidence>
<keyword evidence="2" id="KW-1185">Reference proteome</keyword>
<reference evidence="1 2" key="1">
    <citation type="journal article" date="2020" name="Microorganisms">
        <title>Osmotic Adaptation and Compatible Solute Biosynthesis of Phototrophic Bacteria as Revealed from Genome Analyses.</title>
        <authorList>
            <person name="Imhoff J.F."/>
            <person name="Rahn T."/>
            <person name="Kunzel S."/>
            <person name="Keller A."/>
            <person name="Neulinger S.C."/>
        </authorList>
    </citation>
    <scope>NUCLEOTIDE SEQUENCE [LARGE SCALE GENOMIC DNA]</scope>
    <source>
        <strain evidence="1 2">DSM 21303</strain>
    </source>
</reference>
<dbReference type="EMBL" id="NRSD01000028">
    <property type="protein sequence ID" value="MBK1646586.1"/>
    <property type="molecule type" value="Genomic_DNA"/>
</dbReference>
<organism evidence="1 2">
    <name type="scientific">Thiocapsa imhoffii</name>
    <dbReference type="NCBI Taxonomy" id="382777"/>
    <lineage>
        <taxon>Bacteria</taxon>
        <taxon>Pseudomonadati</taxon>
        <taxon>Pseudomonadota</taxon>
        <taxon>Gammaproteobacteria</taxon>
        <taxon>Chromatiales</taxon>
        <taxon>Chromatiaceae</taxon>
        <taxon>Thiocapsa</taxon>
    </lineage>
</organism>
<sequence length="174" mass="19043">MPIDRVVINASTLITLFRAGLHPLLPHLFSELLVPEAVWNEVVSRTYDDPATRDLPQSAWARKTANTVDPAVAVWNLGAGETAVLSLSLHSPGYTAIVDDRAARRCARVLDVRTIDTAGVIVLARRKGLFEKSNHRPPWLHRPSIQYRQPSHVGSAMIAHLHARGLQVGAGSGR</sequence>
<dbReference type="PANTHER" id="PTHR39550">
    <property type="entry name" value="SLL0658 PROTEIN"/>
    <property type="match status" value="1"/>
</dbReference>
<comment type="caution">
    <text evidence="1">The sequence shown here is derived from an EMBL/GenBank/DDBJ whole genome shotgun (WGS) entry which is preliminary data.</text>
</comment>
<evidence type="ECO:0000313" key="2">
    <source>
        <dbReference type="Proteomes" id="UP001138802"/>
    </source>
</evidence>
<evidence type="ECO:0008006" key="3">
    <source>
        <dbReference type="Google" id="ProtNLM"/>
    </source>
</evidence>
<dbReference type="Proteomes" id="UP001138802">
    <property type="component" value="Unassembled WGS sequence"/>
</dbReference>
<gene>
    <name evidence="1" type="ORF">CKO25_18445</name>
</gene>
<protein>
    <recommendedName>
        <fullName evidence="3">PIN domain-containing protein</fullName>
    </recommendedName>
</protein>
<dbReference type="PANTHER" id="PTHR39550:SF1">
    <property type="entry name" value="SLL0658 PROTEIN"/>
    <property type="match status" value="1"/>
</dbReference>
<accession>A0A9X0WL83</accession>
<dbReference type="Pfam" id="PF11848">
    <property type="entry name" value="DUF3368"/>
    <property type="match status" value="1"/>
</dbReference>